<organism evidence="2 3">
    <name type="scientific">Ruminococcus albus</name>
    <dbReference type="NCBI Taxonomy" id="1264"/>
    <lineage>
        <taxon>Bacteria</taxon>
        <taxon>Bacillati</taxon>
        <taxon>Bacillota</taxon>
        <taxon>Clostridia</taxon>
        <taxon>Eubacteriales</taxon>
        <taxon>Oscillospiraceae</taxon>
        <taxon>Ruminococcus</taxon>
    </lineage>
</organism>
<feature type="transmembrane region" description="Helical" evidence="1">
    <location>
        <begin position="6"/>
        <end position="29"/>
    </location>
</feature>
<name>A0A1H7N8J3_RUMAL</name>
<reference evidence="2 3" key="1">
    <citation type="submission" date="2016-10" db="EMBL/GenBank/DDBJ databases">
        <authorList>
            <person name="de Groot N.N."/>
        </authorList>
    </citation>
    <scope>NUCLEOTIDE SEQUENCE [LARGE SCALE GENOMIC DNA]</scope>
    <source>
        <strain evidence="2 3">KH2T6</strain>
    </source>
</reference>
<dbReference type="RefSeq" id="WP_074834768.1">
    <property type="nucleotide sequence ID" value="NZ_FOAT01000014.1"/>
</dbReference>
<dbReference type="Proteomes" id="UP000186015">
    <property type="component" value="Unassembled WGS sequence"/>
</dbReference>
<accession>A0A1H7N8J3</accession>
<gene>
    <name evidence="2" type="ORF">SAMN05216469_11443</name>
</gene>
<keyword evidence="1" id="KW-1133">Transmembrane helix</keyword>
<protein>
    <submittedName>
        <fullName evidence="2">Uncharacterized protein</fullName>
    </submittedName>
</protein>
<sequence length="545" mass="59473">MVKKNVLTPVLAGVLGVAVVGSGVGYFVLNKNADKDNEKTKSQSSIVVSPKLSVMADNISNTIGRAADIAKGDVDYAYEGTFNVSFGPALTKEMGTEMKDIGMSVSSKQKNGNEEGDIVLTYGGEKLVTVNQVYSRDNSEEMYVKVPELNEAYIKVNKAEAEDYLKDSVGFDFDQYAKAAENIDFDAEAFEADLKEYEKVFKDNFPEAKEEGKKAGDIDGISYEYTSKSYDLTAEDGQKVATAILEKAKGDENFKKLYEQGMEAANQQTAKYGDDSIETPSYEETIDKMLEEVKGEINGEGAVVLETYENGDGEFTGFYLKPADEDGEFKVVTVSNDNAEGLDMAFDSGDGSKMTAYGALKSENDTVNGTYTISASENDKETMKVVYTISDMKNVGENFAGTIRIDISESEESSANSGWLEIKSTSTADDVNISFDFGFGGENAFTMTMTSKKTEASDVTVPGSDAKIYNALDEEQMNEYLTSCDTEGFMNKLKETLGDEMYNSLFGGSTSSYSGSSQYDYDDDDFDWEAFESENATESTSNQPA</sequence>
<dbReference type="EMBL" id="FOAT01000014">
    <property type="protein sequence ID" value="SEL19823.1"/>
    <property type="molecule type" value="Genomic_DNA"/>
</dbReference>
<dbReference type="AlphaFoldDB" id="A0A1H7N8J3"/>
<evidence type="ECO:0000313" key="3">
    <source>
        <dbReference type="Proteomes" id="UP000186015"/>
    </source>
</evidence>
<proteinExistence type="predicted"/>
<evidence type="ECO:0000313" key="2">
    <source>
        <dbReference type="EMBL" id="SEL19823.1"/>
    </source>
</evidence>
<keyword evidence="1" id="KW-0472">Membrane</keyword>
<dbReference type="OrthoDB" id="1815478at2"/>
<keyword evidence="1" id="KW-0812">Transmembrane</keyword>
<evidence type="ECO:0000256" key="1">
    <source>
        <dbReference type="SAM" id="Phobius"/>
    </source>
</evidence>